<dbReference type="Pfam" id="PF12804">
    <property type="entry name" value="NTP_transf_3"/>
    <property type="match status" value="1"/>
</dbReference>
<reference evidence="3 4" key="1">
    <citation type="submission" date="2024-05" db="EMBL/GenBank/DDBJ databases">
        <authorList>
            <person name="Park S."/>
        </authorList>
    </citation>
    <scope>NUCLEOTIDE SEQUENCE [LARGE SCALE GENOMIC DNA]</scope>
    <source>
        <strain evidence="3 4">DGU5</strain>
    </source>
</reference>
<gene>
    <name evidence="3" type="ORF">ABDJ38_00750</name>
</gene>
<dbReference type="Proteomes" id="UP001484535">
    <property type="component" value="Unassembled WGS sequence"/>
</dbReference>
<evidence type="ECO:0000313" key="3">
    <source>
        <dbReference type="EMBL" id="MEN7535700.1"/>
    </source>
</evidence>
<dbReference type="GO" id="GO:0016740">
    <property type="term" value="F:transferase activity"/>
    <property type="evidence" value="ECO:0007669"/>
    <property type="project" value="UniProtKB-KW"/>
</dbReference>
<dbReference type="PANTHER" id="PTHR43777:SF1">
    <property type="entry name" value="MOLYBDENUM COFACTOR CYTIDYLYLTRANSFERASE"/>
    <property type="match status" value="1"/>
</dbReference>
<proteinExistence type="predicted"/>
<evidence type="ECO:0000313" key="4">
    <source>
        <dbReference type="Proteomes" id="UP001484535"/>
    </source>
</evidence>
<feature type="domain" description="MobA-like NTP transferase" evidence="2">
    <location>
        <begin position="7"/>
        <end position="159"/>
    </location>
</feature>
<dbReference type="EMBL" id="JBDLBR010000001">
    <property type="protein sequence ID" value="MEN7535700.1"/>
    <property type="molecule type" value="Genomic_DNA"/>
</dbReference>
<keyword evidence="3" id="KW-0808">Transferase</keyword>
<keyword evidence="1" id="KW-0460">Magnesium</keyword>
<dbReference type="SUPFAM" id="SSF53448">
    <property type="entry name" value="Nucleotide-diphospho-sugar transferases"/>
    <property type="match status" value="1"/>
</dbReference>
<dbReference type="PANTHER" id="PTHR43777">
    <property type="entry name" value="MOLYBDENUM COFACTOR CYTIDYLYLTRANSFERASE"/>
    <property type="match status" value="1"/>
</dbReference>
<accession>A0ABV0CVE6</accession>
<dbReference type="Gene3D" id="3.90.550.10">
    <property type="entry name" value="Spore Coat Polysaccharide Biosynthesis Protein SpsA, Chain A"/>
    <property type="match status" value="1"/>
</dbReference>
<dbReference type="RefSeq" id="WP_346783162.1">
    <property type="nucleotide sequence ID" value="NZ_JBDLBR010000001.1"/>
</dbReference>
<sequence length="192" mass="19367">MSVPLVAVLAAGEARRFGGGKLDALCAGQRVGAHVLAAVAEAGFASGVIVVPVSDVPMFAQEIGWPLIENPNAEAGLATSVALAAQTALAQKHDLLIVLADMPLVAPSHLAALAATEGLAASDYGTGKPGVPAFVPQELLAEITKLEGEGGAGRWLASRADCTLIAPPPSTLADVDRPEDIGPIEAALSARR</sequence>
<comment type="caution">
    <text evidence="3">The sequence shown here is derived from an EMBL/GenBank/DDBJ whole genome shotgun (WGS) entry which is preliminary data.</text>
</comment>
<evidence type="ECO:0000256" key="1">
    <source>
        <dbReference type="ARBA" id="ARBA00022842"/>
    </source>
</evidence>
<dbReference type="InterPro" id="IPR025877">
    <property type="entry name" value="MobA-like_NTP_Trfase"/>
</dbReference>
<name>A0ABV0CVE6_9SPHN</name>
<organism evidence="3 4">
    <name type="scientific">Aurantiacibacter flavus</name>
    <dbReference type="NCBI Taxonomy" id="3145232"/>
    <lineage>
        <taxon>Bacteria</taxon>
        <taxon>Pseudomonadati</taxon>
        <taxon>Pseudomonadota</taxon>
        <taxon>Alphaproteobacteria</taxon>
        <taxon>Sphingomonadales</taxon>
        <taxon>Erythrobacteraceae</taxon>
        <taxon>Aurantiacibacter</taxon>
    </lineage>
</organism>
<protein>
    <submittedName>
        <fullName evidence="3">NTP transferase domain-containing protein</fullName>
    </submittedName>
</protein>
<keyword evidence="4" id="KW-1185">Reference proteome</keyword>
<evidence type="ECO:0000259" key="2">
    <source>
        <dbReference type="Pfam" id="PF12804"/>
    </source>
</evidence>
<dbReference type="InterPro" id="IPR029044">
    <property type="entry name" value="Nucleotide-diphossugar_trans"/>
</dbReference>